<protein>
    <submittedName>
        <fullName evidence="1">Uncharacterized protein</fullName>
    </submittedName>
</protein>
<gene>
    <name evidence="1" type="primary">AVEN_133687_2</name>
    <name evidence="1" type="ORF">CEXT_133082</name>
</gene>
<dbReference type="EMBL" id="BPLR01020916">
    <property type="protein sequence ID" value="GIX83956.1"/>
    <property type="molecule type" value="Genomic_DNA"/>
</dbReference>
<keyword evidence="2" id="KW-1185">Reference proteome</keyword>
<reference evidence="1 2" key="1">
    <citation type="submission" date="2021-06" db="EMBL/GenBank/DDBJ databases">
        <title>Caerostris extrusa draft genome.</title>
        <authorList>
            <person name="Kono N."/>
            <person name="Arakawa K."/>
        </authorList>
    </citation>
    <scope>NUCLEOTIDE SEQUENCE [LARGE SCALE GENOMIC DNA]</scope>
</reference>
<proteinExistence type="predicted"/>
<dbReference type="AlphaFoldDB" id="A0AAV4NGR9"/>
<comment type="caution">
    <text evidence="1">The sequence shown here is derived from an EMBL/GenBank/DDBJ whole genome shotgun (WGS) entry which is preliminary data.</text>
</comment>
<accession>A0AAV4NGR9</accession>
<sequence length="125" mass="14508">MYGISYFRDIPEFQSCLKAINNLLNILSTELCSSKRTKDFSELCEILHLFSGVERICTEEYGSNSHSVQILRDCQCVIFQIVEELSKFWDFRTLNSNSSLVNAPVDDIAMEPEELYPVSKRTYKY</sequence>
<evidence type="ECO:0000313" key="2">
    <source>
        <dbReference type="Proteomes" id="UP001054945"/>
    </source>
</evidence>
<organism evidence="1 2">
    <name type="scientific">Caerostris extrusa</name>
    <name type="common">Bark spider</name>
    <name type="synonym">Caerostris bankana</name>
    <dbReference type="NCBI Taxonomy" id="172846"/>
    <lineage>
        <taxon>Eukaryota</taxon>
        <taxon>Metazoa</taxon>
        <taxon>Ecdysozoa</taxon>
        <taxon>Arthropoda</taxon>
        <taxon>Chelicerata</taxon>
        <taxon>Arachnida</taxon>
        <taxon>Araneae</taxon>
        <taxon>Araneomorphae</taxon>
        <taxon>Entelegynae</taxon>
        <taxon>Araneoidea</taxon>
        <taxon>Araneidae</taxon>
        <taxon>Caerostris</taxon>
    </lineage>
</organism>
<name>A0AAV4NGR9_CAEEX</name>
<dbReference type="Proteomes" id="UP001054945">
    <property type="component" value="Unassembled WGS sequence"/>
</dbReference>
<evidence type="ECO:0000313" key="1">
    <source>
        <dbReference type="EMBL" id="GIX83956.1"/>
    </source>
</evidence>